<dbReference type="AlphaFoldDB" id="A0A6A6HZY2"/>
<dbReference type="Proteomes" id="UP000800094">
    <property type="component" value="Unassembled WGS sequence"/>
</dbReference>
<reference evidence="1" key="1">
    <citation type="journal article" date="2020" name="Stud. Mycol.">
        <title>101 Dothideomycetes genomes: a test case for predicting lifestyles and emergence of pathogens.</title>
        <authorList>
            <person name="Haridas S."/>
            <person name="Albert R."/>
            <person name="Binder M."/>
            <person name="Bloem J."/>
            <person name="Labutti K."/>
            <person name="Salamov A."/>
            <person name="Andreopoulos B."/>
            <person name="Baker S."/>
            <person name="Barry K."/>
            <person name="Bills G."/>
            <person name="Bluhm B."/>
            <person name="Cannon C."/>
            <person name="Castanera R."/>
            <person name="Culley D."/>
            <person name="Daum C."/>
            <person name="Ezra D."/>
            <person name="Gonzalez J."/>
            <person name="Henrissat B."/>
            <person name="Kuo A."/>
            <person name="Liang C."/>
            <person name="Lipzen A."/>
            <person name="Lutzoni F."/>
            <person name="Magnuson J."/>
            <person name="Mondo S."/>
            <person name="Nolan M."/>
            <person name="Ohm R."/>
            <person name="Pangilinan J."/>
            <person name="Park H.-J."/>
            <person name="Ramirez L."/>
            <person name="Alfaro M."/>
            <person name="Sun H."/>
            <person name="Tritt A."/>
            <person name="Yoshinaga Y."/>
            <person name="Zwiers L.-H."/>
            <person name="Turgeon B."/>
            <person name="Goodwin S."/>
            <person name="Spatafora J."/>
            <person name="Crous P."/>
            <person name="Grigoriev I."/>
        </authorList>
    </citation>
    <scope>NUCLEOTIDE SEQUENCE</scope>
    <source>
        <strain evidence="1">CBS 122368</strain>
    </source>
</reference>
<dbReference type="RefSeq" id="XP_033678798.1">
    <property type="nucleotide sequence ID" value="XM_033830032.1"/>
</dbReference>
<evidence type="ECO:0000313" key="1">
    <source>
        <dbReference type="EMBL" id="KAF2243794.1"/>
    </source>
</evidence>
<organism evidence="1 2">
    <name type="scientific">Trematosphaeria pertusa</name>
    <dbReference type="NCBI Taxonomy" id="390896"/>
    <lineage>
        <taxon>Eukaryota</taxon>
        <taxon>Fungi</taxon>
        <taxon>Dikarya</taxon>
        <taxon>Ascomycota</taxon>
        <taxon>Pezizomycotina</taxon>
        <taxon>Dothideomycetes</taxon>
        <taxon>Pleosporomycetidae</taxon>
        <taxon>Pleosporales</taxon>
        <taxon>Massarineae</taxon>
        <taxon>Trematosphaeriaceae</taxon>
        <taxon>Trematosphaeria</taxon>
    </lineage>
</organism>
<evidence type="ECO:0000313" key="2">
    <source>
        <dbReference type="Proteomes" id="UP000800094"/>
    </source>
</evidence>
<sequence>MSASDESRVRLPVTENACFFLAFGISLSPRWIVFAFKVPSPFWPSVTALVTPYHTEMDNILAELSQLANP</sequence>
<accession>A0A6A6HZY2</accession>
<dbReference type="EMBL" id="ML987204">
    <property type="protein sequence ID" value="KAF2243794.1"/>
    <property type="molecule type" value="Genomic_DNA"/>
</dbReference>
<proteinExistence type="predicted"/>
<gene>
    <name evidence="1" type="ORF">BU26DRAFT_523378</name>
</gene>
<keyword evidence="2" id="KW-1185">Reference proteome</keyword>
<protein>
    <submittedName>
        <fullName evidence="1">Uncharacterized protein</fullName>
    </submittedName>
</protein>
<dbReference type="GeneID" id="54583362"/>
<name>A0A6A6HZY2_9PLEO</name>